<dbReference type="Pfam" id="PF07664">
    <property type="entry name" value="FeoB_C"/>
    <property type="match status" value="1"/>
</dbReference>
<dbReference type="GO" id="GO:0015093">
    <property type="term" value="F:ferrous iron transmembrane transporter activity"/>
    <property type="evidence" value="ECO:0007669"/>
    <property type="project" value="UniProtKB-UniRule"/>
</dbReference>
<dbReference type="Pfam" id="PF07670">
    <property type="entry name" value="Gate"/>
    <property type="match status" value="2"/>
</dbReference>
<evidence type="ECO:0000256" key="10">
    <source>
        <dbReference type="ARBA" id="ARBA00023134"/>
    </source>
</evidence>
<keyword evidence="3" id="KW-1003">Cell membrane</keyword>
<feature type="binding site" evidence="13">
    <location>
        <begin position="64"/>
        <end position="67"/>
    </location>
    <ligand>
        <name>GTP</name>
        <dbReference type="ChEBI" id="CHEBI:37565"/>
        <label>1</label>
    </ligand>
</feature>
<proteinExistence type="inferred from homology"/>
<keyword evidence="7 15" id="KW-1133">Transmembrane helix</keyword>
<feature type="binding site" evidence="14">
    <location>
        <position position="29"/>
    </location>
    <ligand>
        <name>Mg(2+)</name>
        <dbReference type="ChEBI" id="CHEBI:18420"/>
        <label>2</label>
    </ligand>
</feature>
<feature type="domain" description="FeoB-type G" evidence="16">
    <location>
        <begin position="11"/>
        <end position="173"/>
    </location>
</feature>
<keyword evidence="8 15" id="KW-0408">Iron</keyword>
<feature type="transmembrane region" description="Helical" evidence="15">
    <location>
        <begin position="644"/>
        <end position="665"/>
    </location>
</feature>
<dbReference type="Pfam" id="PF02421">
    <property type="entry name" value="FeoB_N"/>
    <property type="match status" value="1"/>
</dbReference>
<comment type="caution">
    <text evidence="17">The sequence shown here is derived from an EMBL/GenBank/DDBJ whole genome shotgun (WGS) entry which is preliminary data.</text>
</comment>
<keyword evidence="2 15" id="KW-0813">Transport</keyword>
<organism evidence="17 18">
    <name type="scientific">Candidatus Muproteobacteria bacterium RBG_16_64_11</name>
    <dbReference type="NCBI Taxonomy" id="1817758"/>
    <lineage>
        <taxon>Bacteria</taxon>
        <taxon>Pseudomonadati</taxon>
        <taxon>Pseudomonadota</taxon>
        <taxon>Candidatus Muproteobacteria</taxon>
    </lineage>
</organism>
<feature type="transmembrane region" description="Helical" evidence="15">
    <location>
        <begin position="354"/>
        <end position="381"/>
    </location>
</feature>
<feature type="binding site" evidence="14">
    <location>
        <position position="33"/>
    </location>
    <ligand>
        <name>Mg(2+)</name>
        <dbReference type="ChEBI" id="CHEBI:18420"/>
        <label>2</label>
    </ligand>
</feature>
<protein>
    <recommendedName>
        <fullName evidence="12 15">Ferrous iron transport protein B</fullName>
    </recommendedName>
</protein>
<evidence type="ECO:0000256" key="6">
    <source>
        <dbReference type="ARBA" id="ARBA00022741"/>
    </source>
</evidence>
<keyword evidence="14" id="KW-0460">Magnesium</keyword>
<comment type="function">
    <text evidence="15">Probable transporter of a GTP-driven Fe(2+) uptake system.</text>
</comment>
<dbReference type="GO" id="GO:0005886">
    <property type="term" value="C:plasma membrane"/>
    <property type="evidence" value="ECO:0007669"/>
    <property type="project" value="UniProtKB-SubCell"/>
</dbReference>
<dbReference type="SUPFAM" id="SSF52540">
    <property type="entry name" value="P-loop containing nucleoside triphosphate hydrolases"/>
    <property type="match status" value="1"/>
</dbReference>
<keyword evidence="11 15" id="KW-0472">Membrane</keyword>
<feature type="transmembrane region" description="Helical" evidence="15">
    <location>
        <begin position="569"/>
        <end position="591"/>
    </location>
</feature>
<dbReference type="InterPro" id="IPR050860">
    <property type="entry name" value="FeoB_GTPase"/>
</dbReference>
<dbReference type="InterPro" id="IPR041069">
    <property type="entry name" value="FeoB_Cyto"/>
</dbReference>
<keyword evidence="14" id="KW-0479">Metal-binding</keyword>
<accession>A0A1F6TFZ6</accession>
<dbReference type="CDD" id="cd01879">
    <property type="entry name" value="FeoB"/>
    <property type="match status" value="1"/>
</dbReference>
<dbReference type="PRINTS" id="PR00326">
    <property type="entry name" value="GTP1OBG"/>
</dbReference>
<evidence type="ECO:0000256" key="5">
    <source>
        <dbReference type="ARBA" id="ARBA00022692"/>
    </source>
</evidence>
<evidence type="ECO:0000256" key="13">
    <source>
        <dbReference type="PIRSR" id="PIRSR603373-1"/>
    </source>
</evidence>
<comment type="subcellular location">
    <subcellularLocation>
        <location evidence="15">Cell inner membrane</location>
        <topology evidence="15">Multi-pass membrane protein</topology>
    </subcellularLocation>
    <subcellularLocation>
        <location evidence="1">Cell membrane</location>
        <topology evidence="1">Multi-pass membrane protein</topology>
    </subcellularLocation>
</comment>
<evidence type="ECO:0000256" key="3">
    <source>
        <dbReference type="ARBA" id="ARBA00022475"/>
    </source>
</evidence>
<dbReference type="Gene3D" id="3.40.50.300">
    <property type="entry name" value="P-loop containing nucleotide triphosphate hydrolases"/>
    <property type="match status" value="1"/>
</dbReference>
<evidence type="ECO:0000256" key="14">
    <source>
        <dbReference type="PIRSR" id="PIRSR603373-2"/>
    </source>
</evidence>
<name>A0A1F6TFZ6_9PROT</name>
<keyword evidence="5 15" id="KW-0812">Transmembrane</keyword>
<feature type="transmembrane region" description="Helical" evidence="15">
    <location>
        <begin position="401"/>
        <end position="421"/>
    </location>
</feature>
<dbReference type="Proteomes" id="UP000177925">
    <property type="component" value="Unassembled WGS sequence"/>
</dbReference>
<feature type="transmembrane region" description="Helical" evidence="15">
    <location>
        <begin position="291"/>
        <end position="309"/>
    </location>
</feature>
<evidence type="ECO:0000256" key="2">
    <source>
        <dbReference type="ARBA" id="ARBA00022448"/>
    </source>
</evidence>
<dbReference type="GO" id="GO:0046872">
    <property type="term" value="F:metal ion binding"/>
    <property type="evidence" value="ECO:0007669"/>
    <property type="project" value="UniProtKB-KW"/>
</dbReference>
<dbReference type="PANTHER" id="PTHR43185:SF1">
    <property type="entry name" value="FE(2+) TRANSPORTER FEOB"/>
    <property type="match status" value="1"/>
</dbReference>
<feature type="transmembrane region" description="Helical" evidence="15">
    <location>
        <begin position="611"/>
        <end position="632"/>
    </location>
</feature>
<dbReference type="EMBL" id="MFSS01000029">
    <property type="protein sequence ID" value="OGI44034.1"/>
    <property type="molecule type" value="Genomic_DNA"/>
</dbReference>
<evidence type="ECO:0000256" key="7">
    <source>
        <dbReference type="ARBA" id="ARBA00022989"/>
    </source>
</evidence>
<dbReference type="GO" id="GO:0005525">
    <property type="term" value="F:GTP binding"/>
    <property type="evidence" value="ECO:0007669"/>
    <property type="project" value="UniProtKB-KW"/>
</dbReference>
<comment type="similarity">
    <text evidence="15">Belongs to the TRAFAC class TrmE-Era-EngA-EngB-Septin-like GTPase superfamily. FeoB GTPase (TC 9.A.8) family.</text>
</comment>
<dbReference type="AlphaFoldDB" id="A0A1F6TFZ6"/>
<evidence type="ECO:0000256" key="1">
    <source>
        <dbReference type="ARBA" id="ARBA00004651"/>
    </source>
</evidence>
<feature type="transmembrane region" description="Helical" evidence="15">
    <location>
        <begin position="459"/>
        <end position="480"/>
    </location>
</feature>
<evidence type="ECO:0000256" key="11">
    <source>
        <dbReference type="ARBA" id="ARBA00023136"/>
    </source>
</evidence>
<dbReference type="InterPro" id="IPR027417">
    <property type="entry name" value="P-loop_NTPase"/>
</dbReference>
<dbReference type="NCBIfam" id="TIGR00437">
    <property type="entry name" value="feoB"/>
    <property type="match status" value="1"/>
</dbReference>
<dbReference type="InterPro" id="IPR006073">
    <property type="entry name" value="GTP-bd"/>
</dbReference>
<evidence type="ECO:0000313" key="18">
    <source>
        <dbReference type="Proteomes" id="UP000177925"/>
    </source>
</evidence>
<dbReference type="Gene3D" id="1.10.287.1770">
    <property type="match status" value="1"/>
</dbReference>
<feature type="transmembrane region" description="Helical" evidence="15">
    <location>
        <begin position="428"/>
        <end position="453"/>
    </location>
</feature>
<dbReference type="Pfam" id="PF17910">
    <property type="entry name" value="FeoB_Cyto"/>
    <property type="match status" value="1"/>
</dbReference>
<feature type="binding site" evidence="13">
    <location>
        <begin position="43"/>
        <end position="47"/>
    </location>
    <ligand>
        <name>GTP</name>
        <dbReference type="ChEBI" id="CHEBI:37565"/>
        <label>1</label>
    </ligand>
</feature>
<keyword evidence="6 13" id="KW-0547">Nucleotide-binding</keyword>
<evidence type="ECO:0000313" key="17">
    <source>
        <dbReference type="EMBL" id="OGI44034.1"/>
    </source>
</evidence>
<evidence type="ECO:0000256" key="12">
    <source>
        <dbReference type="NCBIfam" id="TIGR00437"/>
    </source>
</evidence>
<dbReference type="PANTHER" id="PTHR43185">
    <property type="entry name" value="FERROUS IRON TRANSPORT PROTEIN B"/>
    <property type="match status" value="1"/>
</dbReference>
<reference evidence="17 18" key="1">
    <citation type="journal article" date="2016" name="Nat. Commun.">
        <title>Thousands of microbial genomes shed light on interconnected biogeochemical processes in an aquifer system.</title>
        <authorList>
            <person name="Anantharaman K."/>
            <person name="Brown C.T."/>
            <person name="Hug L.A."/>
            <person name="Sharon I."/>
            <person name="Castelle C.J."/>
            <person name="Probst A.J."/>
            <person name="Thomas B.C."/>
            <person name="Singh A."/>
            <person name="Wilkins M.J."/>
            <person name="Karaoz U."/>
            <person name="Brodie E.L."/>
            <person name="Williams K.H."/>
            <person name="Hubbard S.S."/>
            <person name="Banfield J.F."/>
        </authorList>
    </citation>
    <scope>NUCLEOTIDE SEQUENCE [LARGE SCALE GENOMIC DNA]</scope>
</reference>
<evidence type="ECO:0000256" key="15">
    <source>
        <dbReference type="RuleBase" id="RU362098"/>
    </source>
</evidence>
<evidence type="ECO:0000256" key="9">
    <source>
        <dbReference type="ARBA" id="ARBA00023065"/>
    </source>
</evidence>
<dbReference type="STRING" id="1817758.A2150_02360"/>
<dbReference type="InterPro" id="IPR003373">
    <property type="entry name" value="Fe2_transport_prot-B"/>
</dbReference>
<evidence type="ECO:0000256" key="4">
    <source>
        <dbReference type="ARBA" id="ARBA00022496"/>
    </source>
</evidence>
<keyword evidence="10 13" id="KW-0342">GTP-binding</keyword>
<feature type="binding site" evidence="14">
    <location>
        <position position="32"/>
    </location>
    <ligand>
        <name>Mg(2+)</name>
        <dbReference type="ChEBI" id="CHEBI:18420"/>
        <label>2</label>
    </ligand>
</feature>
<sequence length="675" mass="72372">MSALRPTERPAIVVALAGQPNVGKSTIFNLLTGLSQHVGNWPGKTVERKEGTLVREGVQVRIVDLPGTYSLSANSEEERIARDFIIKEHPDVVVMVANAAALERNLYLLAELLILPVPVVLGLNMMDVAESEGIDIQPHVLAAALGLPVVPLVASRNQGVTELIAAAETLARTPEAFRPARPAIAAPHRDVLAQIRALLGTQAPSPYDGDWVALKLLEGDGEITALARTWLPAPVWQSITTLLAQHEDAVLDIAGGRYEWIARMVRAAVTRPRLGQISFTDRLDRIALHPLWGLLLLFAAFGLTFWLTFTLAAPVQAWLETGVVAPVQRWLHAVLAGAPAWLVDLLAEGVLGGAGIVITFVPILAVFFTVLALLEGSGYLARAAYLMDRFMHALGLHGKSFLPLFLGFGCNVPAVMGARVIESPGGRLLTILLAPLVPCSARLAVLAFLTPVFFGHQAFAFALGLVALNLLVLALVGVLLNRTLFRGQHAAFIMELPLYHVPNARSIGLFVWHNIGAFLRRAGTLILLVAVVIWALASFPGSAIETSYLARFGQWLAPLGQLMGMDWRLLVALLSSFIAKENAIATLGILYGSEESAQGLAAALAAAVSPATGLAFLTVTMLFIPCVATVAVMRQETQSWRWTLFSVLLLLTIALAAGVAVYHGAHWLGFGAVYA</sequence>
<keyword evidence="4 15" id="KW-0410">Iron transport</keyword>
<feature type="binding site" evidence="13">
    <location>
        <begin position="18"/>
        <end position="25"/>
    </location>
    <ligand>
        <name>GTP</name>
        <dbReference type="ChEBI" id="CHEBI:37565"/>
        <label>1</label>
    </ligand>
</feature>
<feature type="transmembrane region" description="Helical" evidence="15">
    <location>
        <begin position="525"/>
        <end position="548"/>
    </location>
</feature>
<dbReference type="PROSITE" id="PS51711">
    <property type="entry name" value="G_FEOB"/>
    <property type="match status" value="1"/>
</dbReference>
<feature type="binding site" evidence="13">
    <location>
        <begin position="124"/>
        <end position="127"/>
    </location>
    <ligand>
        <name>GTP</name>
        <dbReference type="ChEBI" id="CHEBI:37565"/>
        <label>1</label>
    </ligand>
</feature>
<dbReference type="InterPro" id="IPR011642">
    <property type="entry name" value="Gate_dom"/>
</dbReference>
<evidence type="ECO:0000259" key="16">
    <source>
        <dbReference type="PROSITE" id="PS51711"/>
    </source>
</evidence>
<dbReference type="InterPro" id="IPR030389">
    <property type="entry name" value="G_FEOB_dom"/>
</dbReference>
<evidence type="ECO:0000256" key="8">
    <source>
        <dbReference type="ARBA" id="ARBA00023004"/>
    </source>
</evidence>
<dbReference type="InterPro" id="IPR011640">
    <property type="entry name" value="Fe2_transport_prot_B_C"/>
</dbReference>
<gene>
    <name evidence="17" type="ORF">A2150_02360</name>
</gene>
<keyword evidence="9" id="KW-0406">Ion transport</keyword>